<dbReference type="OrthoDB" id="324847at2759"/>
<dbReference type="AlphaFoldDB" id="A0A1R2AQN6"/>
<gene>
    <name evidence="1" type="ORF">SteCoe_36160</name>
</gene>
<evidence type="ECO:0000313" key="1">
    <source>
        <dbReference type="EMBL" id="OMJ66853.1"/>
    </source>
</evidence>
<keyword evidence="2" id="KW-1185">Reference proteome</keyword>
<sequence>MVIELVEIIGLFKLGYTKQAVGFLTKLINKSLKNEGLIEIISKLYSSCQDFISQKEYKTSLQLLQILEDLCTKNNDFPRLCDIKNSMSFCYRACNLKQESLSKCLEALEIVTQHSDLHLKLPALHLNACAIYREDLNDLPNAQIHAKLAYFFAKESYITDEAQKRSLAITIYNFGFICDELSDFKLAEKWYSDAYDFCFNYWKDRNLMGLIQSKLRNLKTKMNLLNRKFIFSGIPELTSRRGTSESTGTAYKPRRTLQSQCSKRERKIMQECTTPLAMNSISSHDKSTENSVNINDPVFNFRETRGKGFGEIIGKVFKARRRPEKFRFQLKPKNLDF</sequence>
<evidence type="ECO:0000313" key="2">
    <source>
        <dbReference type="Proteomes" id="UP000187209"/>
    </source>
</evidence>
<dbReference type="EMBL" id="MPUH01001618">
    <property type="protein sequence ID" value="OMJ66853.1"/>
    <property type="molecule type" value="Genomic_DNA"/>
</dbReference>
<proteinExistence type="predicted"/>
<dbReference type="InterPro" id="IPR011990">
    <property type="entry name" value="TPR-like_helical_dom_sf"/>
</dbReference>
<accession>A0A1R2AQN6</accession>
<name>A0A1R2AQN6_9CILI</name>
<comment type="caution">
    <text evidence="1">The sequence shown here is derived from an EMBL/GenBank/DDBJ whole genome shotgun (WGS) entry which is preliminary data.</text>
</comment>
<protein>
    <submittedName>
        <fullName evidence="1">Uncharacterized protein</fullName>
    </submittedName>
</protein>
<reference evidence="1 2" key="1">
    <citation type="submission" date="2016-11" db="EMBL/GenBank/DDBJ databases">
        <title>The macronuclear genome of Stentor coeruleus: a giant cell with tiny introns.</title>
        <authorList>
            <person name="Slabodnick M."/>
            <person name="Ruby J.G."/>
            <person name="Reiff S.B."/>
            <person name="Swart E.C."/>
            <person name="Gosai S."/>
            <person name="Prabakaran S."/>
            <person name="Witkowska E."/>
            <person name="Larue G.E."/>
            <person name="Fisher S."/>
            <person name="Freeman R.M."/>
            <person name="Gunawardena J."/>
            <person name="Chu W."/>
            <person name="Stover N.A."/>
            <person name="Gregory B.D."/>
            <person name="Nowacki M."/>
            <person name="Derisi J."/>
            <person name="Roy S.W."/>
            <person name="Marshall W.F."/>
            <person name="Sood P."/>
        </authorList>
    </citation>
    <scope>NUCLEOTIDE SEQUENCE [LARGE SCALE GENOMIC DNA]</scope>
    <source>
        <strain evidence="1">WM001</strain>
    </source>
</reference>
<organism evidence="1 2">
    <name type="scientific">Stentor coeruleus</name>
    <dbReference type="NCBI Taxonomy" id="5963"/>
    <lineage>
        <taxon>Eukaryota</taxon>
        <taxon>Sar</taxon>
        <taxon>Alveolata</taxon>
        <taxon>Ciliophora</taxon>
        <taxon>Postciliodesmatophora</taxon>
        <taxon>Heterotrichea</taxon>
        <taxon>Heterotrichida</taxon>
        <taxon>Stentoridae</taxon>
        <taxon>Stentor</taxon>
    </lineage>
</organism>
<dbReference type="Gene3D" id="1.25.40.10">
    <property type="entry name" value="Tetratricopeptide repeat domain"/>
    <property type="match status" value="1"/>
</dbReference>
<dbReference type="Proteomes" id="UP000187209">
    <property type="component" value="Unassembled WGS sequence"/>
</dbReference>
<dbReference type="SUPFAM" id="SSF48452">
    <property type="entry name" value="TPR-like"/>
    <property type="match status" value="1"/>
</dbReference>